<dbReference type="InterPro" id="IPR054497">
    <property type="entry name" value="LPMO_AA14"/>
</dbReference>
<dbReference type="GeneID" id="20670316"/>
<dbReference type="Gene3D" id="2.70.50.70">
    <property type="match status" value="1"/>
</dbReference>
<dbReference type="GO" id="GO:0005576">
    <property type="term" value="C:extracellular region"/>
    <property type="evidence" value="ECO:0007669"/>
    <property type="project" value="UniProtKB-SubCell"/>
</dbReference>
<dbReference type="GO" id="GO:0004497">
    <property type="term" value="F:monooxygenase activity"/>
    <property type="evidence" value="ECO:0007669"/>
    <property type="project" value="UniProtKB-KW"/>
</dbReference>
<dbReference type="InParanoid" id="W4KAG0"/>
<name>W4KAG0_HETIT</name>
<accession>W4KAG0</accession>
<keyword evidence="8" id="KW-0503">Monooxygenase</keyword>
<evidence type="ECO:0000256" key="7">
    <source>
        <dbReference type="ARBA" id="ARBA00023008"/>
    </source>
</evidence>
<dbReference type="EMBL" id="KI925457">
    <property type="protein sequence ID" value="ETW82797.1"/>
    <property type="molecule type" value="Genomic_DNA"/>
</dbReference>
<keyword evidence="13" id="KW-1185">Reference proteome</keyword>
<evidence type="ECO:0000256" key="4">
    <source>
        <dbReference type="ARBA" id="ARBA00022723"/>
    </source>
</evidence>
<keyword evidence="6" id="KW-0560">Oxidoreductase</keyword>
<comment type="cofactor">
    <cofactor evidence="1">
        <name>Cu(2+)</name>
        <dbReference type="ChEBI" id="CHEBI:29036"/>
    </cofactor>
</comment>
<comment type="subcellular location">
    <subcellularLocation>
        <location evidence="2">Secreted</location>
    </subcellularLocation>
</comment>
<keyword evidence="7" id="KW-0186">Copper</keyword>
<evidence type="ECO:0000313" key="13">
    <source>
        <dbReference type="Proteomes" id="UP000030671"/>
    </source>
</evidence>
<evidence type="ECO:0000256" key="10">
    <source>
        <dbReference type="ARBA" id="ARBA00023180"/>
    </source>
</evidence>
<dbReference type="GO" id="GO:0046872">
    <property type="term" value="F:metal ion binding"/>
    <property type="evidence" value="ECO:0007669"/>
    <property type="project" value="UniProtKB-KW"/>
</dbReference>
<dbReference type="AlphaFoldDB" id="W4KAG0"/>
<sequence length="291" mass="31561">IFHPSIFGFNESTYPNRPQDPLINQTFDKWWFHGFLDKPPHDGDFFDLPAGGIAHTEIACDKGATSFYNTSAGGDARDLSNPDYPCPGQPLSQFHTTGVNDLGGCALAIAYESDAKKVKPADFAVFSVNQTCVWSLHTDFAVPAAMPACPEGGCTCAWFWIHTPDSGAEQMFMTGFKCKVTGATSVVPVSTPQLARRCGADPTNGRTEATPSNCTYGAKQPFYWYQAEGSTFFEGTYSPPLYTDLYNFIGGAQDDIFENAGAASPTAGHGPSKRWYVRVSPLSATPDAMRR</sequence>
<keyword evidence="9" id="KW-1015">Disulfide bond</keyword>
<organism evidence="12 13">
    <name type="scientific">Heterobasidion irregulare (strain TC 32-1)</name>
    <dbReference type="NCBI Taxonomy" id="747525"/>
    <lineage>
        <taxon>Eukaryota</taxon>
        <taxon>Fungi</taxon>
        <taxon>Dikarya</taxon>
        <taxon>Basidiomycota</taxon>
        <taxon>Agaricomycotina</taxon>
        <taxon>Agaricomycetes</taxon>
        <taxon>Russulales</taxon>
        <taxon>Bondarzewiaceae</taxon>
        <taxon>Heterobasidion</taxon>
        <taxon>Heterobasidion annosum species complex</taxon>
    </lineage>
</organism>
<evidence type="ECO:0000256" key="2">
    <source>
        <dbReference type="ARBA" id="ARBA00004613"/>
    </source>
</evidence>
<reference evidence="12 13" key="1">
    <citation type="journal article" date="2012" name="New Phytol.">
        <title>Insight into trade-off between wood decay and parasitism from the genome of a fungal forest pathogen.</title>
        <authorList>
            <person name="Olson A."/>
            <person name="Aerts A."/>
            <person name="Asiegbu F."/>
            <person name="Belbahri L."/>
            <person name="Bouzid O."/>
            <person name="Broberg A."/>
            <person name="Canback B."/>
            <person name="Coutinho P.M."/>
            <person name="Cullen D."/>
            <person name="Dalman K."/>
            <person name="Deflorio G."/>
            <person name="van Diepen L.T."/>
            <person name="Dunand C."/>
            <person name="Duplessis S."/>
            <person name="Durling M."/>
            <person name="Gonthier P."/>
            <person name="Grimwood J."/>
            <person name="Fossdal C.G."/>
            <person name="Hansson D."/>
            <person name="Henrissat B."/>
            <person name="Hietala A."/>
            <person name="Himmelstrand K."/>
            <person name="Hoffmeister D."/>
            <person name="Hogberg N."/>
            <person name="James T.Y."/>
            <person name="Karlsson M."/>
            <person name="Kohler A."/>
            <person name="Kues U."/>
            <person name="Lee Y.H."/>
            <person name="Lin Y.C."/>
            <person name="Lind M."/>
            <person name="Lindquist E."/>
            <person name="Lombard V."/>
            <person name="Lucas S."/>
            <person name="Lunden K."/>
            <person name="Morin E."/>
            <person name="Murat C."/>
            <person name="Park J."/>
            <person name="Raffaello T."/>
            <person name="Rouze P."/>
            <person name="Salamov A."/>
            <person name="Schmutz J."/>
            <person name="Solheim H."/>
            <person name="Stahlberg J."/>
            <person name="Velez H."/>
            <person name="de Vries R.P."/>
            <person name="Wiebenga A."/>
            <person name="Woodward S."/>
            <person name="Yakovlev I."/>
            <person name="Garbelotto M."/>
            <person name="Martin F."/>
            <person name="Grigoriev I.V."/>
            <person name="Stenlid J."/>
        </authorList>
    </citation>
    <scope>NUCLEOTIDE SEQUENCE [LARGE SCALE GENOMIC DNA]</scope>
    <source>
        <strain evidence="12 13">TC 32-1</strain>
    </source>
</reference>
<protein>
    <submittedName>
        <fullName evidence="12">Uncharacterized protein</fullName>
    </submittedName>
</protein>
<keyword evidence="5" id="KW-0732">Signal</keyword>
<dbReference type="HOGENOM" id="CLU_030284_2_1_1"/>
<comment type="similarity">
    <text evidence="11">Belongs to the polysaccharide monooxygenase AA14 family.</text>
</comment>
<keyword evidence="10" id="KW-0325">Glycoprotein</keyword>
<dbReference type="Proteomes" id="UP000030671">
    <property type="component" value="Unassembled WGS sequence"/>
</dbReference>
<evidence type="ECO:0000256" key="1">
    <source>
        <dbReference type="ARBA" id="ARBA00001973"/>
    </source>
</evidence>
<evidence type="ECO:0000256" key="3">
    <source>
        <dbReference type="ARBA" id="ARBA00022525"/>
    </source>
</evidence>
<evidence type="ECO:0000256" key="9">
    <source>
        <dbReference type="ARBA" id="ARBA00023157"/>
    </source>
</evidence>
<evidence type="ECO:0000313" key="12">
    <source>
        <dbReference type="EMBL" id="ETW82797.1"/>
    </source>
</evidence>
<keyword evidence="4" id="KW-0479">Metal-binding</keyword>
<keyword evidence="3" id="KW-0964">Secreted</keyword>
<dbReference type="RefSeq" id="XP_009545121.1">
    <property type="nucleotide sequence ID" value="XM_009546826.1"/>
</dbReference>
<evidence type="ECO:0000256" key="6">
    <source>
        <dbReference type="ARBA" id="ARBA00023002"/>
    </source>
</evidence>
<evidence type="ECO:0000256" key="11">
    <source>
        <dbReference type="ARBA" id="ARBA00046340"/>
    </source>
</evidence>
<feature type="non-terminal residue" evidence="12">
    <location>
        <position position="1"/>
    </location>
</feature>
<evidence type="ECO:0000256" key="8">
    <source>
        <dbReference type="ARBA" id="ARBA00023033"/>
    </source>
</evidence>
<proteinExistence type="inferred from homology"/>
<dbReference type="OrthoDB" id="2019572at2759"/>
<dbReference type="KEGG" id="hir:HETIRDRAFT_316297"/>
<dbReference type="eggNOG" id="ENOG502SPQB">
    <property type="taxonomic scope" value="Eukaryota"/>
</dbReference>
<evidence type="ECO:0000256" key="5">
    <source>
        <dbReference type="ARBA" id="ARBA00022729"/>
    </source>
</evidence>
<dbReference type="Pfam" id="PF22810">
    <property type="entry name" value="LPMO_AA14"/>
    <property type="match status" value="1"/>
</dbReference>
<gene>
    <name evidence="12" type="ORF">HETIRDRAFT_316297</name>
</gene>